<evidence type="ECO:0000313" key="2">
    <source>
        <dbReference type="Proteomes" id="UP001347796"/>
    </source>
</evidence>
<evidence type="ECO:0000313" key="1">
    <source>
        <dbReference type="EMBL" id="KAK6179189.1"/>
    </source>
</evidence>
<organism evidence="1 2">
    <name type="scientific">Patella caerulea</name>
    <name type="common">Rayed Mediterranean limpet</name>
    <dbReference type="NCBI Taxonomy" id="87958"/>
    <lineage>
        <taxon>Eukaryota</taxon>
        <taxon>Metazoa</taxon>
        <taxon>Spiralia</taxon>
        <taxon>Lophotrochozoa</taxon>
        <taxon>Mollusca</taxon>
        <taxon>Gastropoda</taxon>
        <taxon>Patellogastropoda</taxon>
        <taxon>Patelloidea</taxon>
        <taxon>Patellidae</taxon>
        <taxon>Patella</taxon>
    </lineage>
</organism>
<comment type="caution">
    <text evidence="1">The sequence shown here is derived from an EMBL/GenBank/DDBJ whole genome shotgun (WGS) entry which is preliminary data.</text>
</comment>
<proteinExistence type="predicted"/>
<gene>
    <name evidence="1" type="ORF">SNE40_011606</name>
</gene>
<name>A0AAN8PLV4_PATCE</name>
<dbReference type="AlphaFoldDB" id="A0AAN8PLV4"/>
<dbReference type="Proteomes" id="UP001347796">
    <property type="component" value="Unassembled WGS sequence"/>
</dbReference>
<evidence type="ECO:0008006" key="3">
    <source>
        <dbReference type="Google" id="ProtNLM"/>
    </source>
</evidence>
<accession>A0AAN8PLV4</accession>
<reference evidence="1 2" key="1">
    <citation type="submission" date="2024-01" db="EMBL/GenBank/DDBJ databases">
        <title>The genome of the rayed Mediterranean limpet Patella caerulea (Linnaeus, 1758).</title>
        <authorList>
            <person name="Anh-Thu Weber A."/>
            <person name="Halstead-Nussloch G."/>
        </authorList>
    </citation>
    <scope>NUCLEOTIDE SEQUENCE [LARGE SCALE GENOMIC DNA]</scope>
    <source>
        <strain evidence="1">AATW-2023a</strain>
        <tissue evidence="1">Whole specimen</tissue>
    </source>
</reference>
<dbReference type="EMBL" id="JAZGQO010000008">
    <property type="protein sequence ID" value="KAK6179189.1"/>
    <property type="molecule type" value="Genomic_DNA"/>
</dbReference>
<keyword evidence="2" id="KW-1185">Reference proteome</keyword>
<sequence length="86" mass="9499">MTSYLYAPSGPYTCNACSMGFSSTGLLAKHKARFCIGSGHDMVLVRNCKRCESRCHCGDNDFPETELPKTPSDVDSEVYDIQIDII</sequence>
<dbReference type="SUPFAM" id="SSF57667">
    <property type="entry name" value="beta-beta-alpha zinc fingers"/>
    <property type="match status" value="1"/>
</dbReference>
<dbReference type="InterPro" id="IPR036236">
    <property type="entry name" value="Znf_C2H2_sf"/>
</dbReference>
<protein>
    <recommendedName>
        <fullName evidence="3">C2H2-type domain-containing protein</fullName>
    </recommendedName>
</protein>